<protein>
    <submittedName>
        <fullName evidence="3">Uncharacterized protein</fullName>
    </submittedName>
</protein>
<gene>
    <name evidence="3" type="ORF">BGZ97_004181</name>
</gene>
<feature type="transmembrane region" description="Helical" evidence="2">
    <location>
        <begin position="20"/>
        <end position="40"/>
    </location>
</feature>
<keyword evidence="2" id="KW-0812">Transmembrane</keyword>
<proteinExistence type="predicted"/>
<dbReference type="EMBL" id="JAAAIN010002028">
    <property type="protein sequence ID" value="KAG0298006.1"/>
    <property type="molecule type" value="Genomic_DNA"/>
</dbReference>
<evidence type="ECO:0000313" key="3">
    <source>
        <dbReference type="EMBL" id="KAG0298006.1"/>
    </source>
</evidence>
<keyword evidence="2" id="KW-1133">Transmembrane helix</keyword>
<sequence>TLPTTSFVLDLLDPSRSWNTQALSITSSIYRLVLVCILFFMSPSYANMSLATQTSSSCKTLQTMIKNPSSPTRQPTTKENTKWRKSSNIARMMMAPSVSVSSGSDTRIPPTPGRQPRIWSTPRTFSISICPTITSPLKKNA</sequence>
<evidence type="ECO:0000256" key="2">
    <source>
        <dbReference type="SAM" id="Phobius"/>
    </source>
</evidence>
<organism evidence="3 4">
    <name type="scientific">Linnemannia gamsii</name>
    <dbReference type="NCBI Taxonomy" id="64522"/>
    <lineage>
        <taxon>Eukaryota</taxon>
        <taxon>Fungi</taxon>
        <taxon>Fungi incertae sedis</taxon>
        <taxon>Mucoromycota</taxon>
        <taxon>Mortierellomycotina</taxon>
        <taxon>Mortierellomycetes</taxon>
        <taxon>Mortierellales</taxon>
        <taxon>Mortierellaceae</taxon>
        <taxon>Linnemannia</taxon>
    </lineage>
</organism>
<feature type="region of interest" description="Disordered" evidence="1">
    <location>
        <begin position="64"/>
        <end position="83"/>
    </location>
</feature>
<keyword evidence="4" id="KW-1185">Reference proteome</keyword>
<accession>A0A9P6QW50</accession>
<keyword evidence="2" id="KW-0472">Membrane</keyword>
<feature type="region of interest" description="Disordered" evidence="1">
    <location>
        <begin position="95"/>
        <end position="117"/>
    </location>
</feature>
<feature type="compositionally biased region" description="Polar residues" evidence="1">
    <location>
        <begin position="64"/>
        <end position="78"/>
    </location>
</feature>
<dbReference type="AlphaFoldDB" id="A0A9P6QW50"/>
<feature type="non-terminal residue" evidence="3">
    <location>
        <position position="141"/>
    </location>
</feature>
<evidence type="ECO:0000313" key="4">
    <source>
        <dbReference type="Proteomes" id="UP000823405"/>
    </source>
</evidence>
<comment type="caution">
    <text evidence="3">The sequence shown here is derived from an EMBL/GenBank/DDBJ whole genome shotgun (WGS) entry which is preliminary data.</text>
</comment>
<evidence type="ECO:0000256" key="1">
    <source>
        <dbReference type="SAM" id="MobiDB-lite"/>
    </source>
</evidence>
<name>A0A9P6QW50_9FUNG</name>
<feature type="non-terminal residue" evidence="3">
    <location>
        <position position="1"/>
    </location>
</feature>
<reference evidence="3" key="1">
    <citation type="journal article" date="2020" name="Fungal Divers.">
        <title>Resolving the Mortierellaceae phylogeny through synthesis of multi-gene phylogenetics and phylogenomics.</title>
        <authorList>
            <person name="Vandepol N."/>
            <person name="Liber J."/>
            <person name="Desiro A."/>
            <person name="Na H."/>
            <person name="Kennedy M."/>
            <person name="Barry K."/>
            <person name="Grigoriev I.V."/>
            <person name="Miller A.N."/>
            <person name="O'Donnell K."/>
            <person name="Stajich J.E."/>
            <person name="Bonito G."/>
        </authorList>
    </citation>
    <scope>NUCLEOTIDE SEQUENCE</scope>
    <source>
        <strain evidence="3">NVP60</strain>
    </source>
</reference>
<dbReference type="Proteomes" id="UP000823405">
    <property type="component" value="Unassembled WGS sequence"/>
</dbReference>